<dbReference type="PROSITE" id="PS50126">
    <property type="entry name" value="S1"/>
    <property type="match status" value="4"/>
</dbReference>
<dbReference type="GO" id="GO:0005840">
    <property type="term" value="C:ribosome"/>
    <property type="evidence" value="ECO:0007669"/>
    <property type="project" value="UniProtKB-KW"/>
</dbReference>
<evidence type="ECO:0000256" key="4">
    <source>
        <dbReference type="SAM" id="MobiDB-lite"/>
    </source>
</evidence>
<dbReference type="Pfam" id="PF00575">
    <property type="entry name" value="S1"/>
    <property type="match status" value="2"/>
</dbReference>
<reference evidence="6 7" key="1">
    <citation type="submission" date="2022-01" db="EMBL/GenBank/DDBJ databases">
        <title>Desulfofustis limnae sp. nov., a novel mesophilic sulfate-reducing bacterium isolated from marsh soil.</title>
        <authorList>
            <person name="Watanabe M."/>
            <person name="Takahashi A."/>
            <person name="Kojima H."/>
            <person name="Fukui M."/>
        </authorList>
    </citation>
    <scope>NUCLEOTIDE SEQUENCE [LARGE SCALE GENOMIC DNA]</scope>
    <source>
        <strain evidence="6 7">PPLL</strain>
    </source>
</reference>
<feature type="domain" description="S1 motif" evidence="5">
    <location>
        <begin position="107"/>
        <end position="175"/>
    </location>
</feature>
<dbReference type="InterPro" id="IPR050437">
    <property type="entry name" value="Ribos_protein_bS1-like"/>
</dbReference>
<comment type="similarity">
    <text evidence="1">Belongs to the bacterial ribosomal protein bS1 family.</text>
</comment>
<dbReference type="RefSeq" id="WP_284153517.1">
    <property type="nucleotide sequence ID" value="NZ_AP025516.1"/>
</dbReference>
<dbReference type="NCBIfam" id="NF005208">
    <property type="entry name" value="PRK06676.1"/>
    <property type="match status" value="1"/>
</dbReference>
<feature type="domain" description="S1 motif" evidence="5">
    <location>
        <begin position="26"/>
        <end position="91"/>
    </location>
</feature>
<dbReference type="PANTHER" id="PTHR10724:SF7">
    <property type="entry name" value="SMALL RIBOSOMAL SUBUNIT PROTEIN BS1C"/>
    <property type="match status" value="1"/>
</dbReference>
<dbReference type="CDD" id="cd04465">
    <property type="entry name" value="S1_RPS1_repeat_ec2_hs2"/>
    <property type="match status" value="1"/>
</dbReference>
<evidence type="ECO:0000256" key="3">
    <source>
        <dbReference type="ARBA" id="ARBA00023274"/>
    </source>
</evidence>
<accession>A0ABM7W6G5</accession>
<keyword evidence="7" id="KW-1185">Reference proteome</keyword>
<gene>
    <name evidence="6" type="ORF">DPPLL_07940</name>
</gene>
<evidence type="ECO:0000256" key="2">
    <source>
        <dbReference type="ARBA" id="ARBA00022980"/>
    </source>
</evidence>
<keyword evidence="3" id="KW-0687">Ribonucleoprotein</keyword>
<feature type="domain" description="S1 motif" evidence="5">
    <location>
        <begin position="196"/>
        <end position="264"/>
    </location>
</feature>
<dbReference type="InterPro" id="IPR035104">
    <property type="entry name" value="Ribosomal_protein_S1-like"/>
</dbReference>
<dbReference type="Proteomes" id="UP000830055">
    <property type="component" value="Chromosome"/>
</dbReference>
<dbReference type="SMART" id="SM00316">
    <property type="entry name" value="S1"/>
    <property type="match status" value="4"/>
</dbReference>
<dbReference type="InterPro" id="IPR012340">
    <property type="entry name" value="NA-bd_OB-fold"/>
</dbReference>
<dbReference type="InterPro" id="IPR003029">
    <property type="entry name" value="S1_domain"/>
</dbReference>
<dbReference type="Gene3D" id="2.40.50.140">
    <property type="entry name" value="Nucleic acid-binding proteins"/>
    <property type="match status" value="4"/>
</dbReference>
<evidence type="ECO:0000313" key="6">
    <source>
        <dbReference type="EMBL" id="BDD86429.1"/>
    </source>
</evidence>
<feature type="region of interest" description="Disordered" evidence="4">
    <location>
        <begin position="374"/>
        <end position="399"/>
    </location>
</feature>
<dbReference type="SUPFAM" id="SSF50249">
    <property type="entry name" value="Nucleic acid-binding proteins"/>
    <property type="match status" value="4"/>
</dbReference>
<keyword evidence="2 6" id="KW-0689">Ribosomal protein</keyword>
<dbReference type="PRINTS" id="PR00681">
    <property type="entry name" value="RIBOSOMALS1"/>
</dbReference>
<feature type="domain" description="S1 motif" evidence="5">
    <location>
        <begin position="281"/>
        <end position="351"/>
    </location>
</feature>
<organism evidence="6 7">
    <name type="scientific">Desulfofustis limnaeus</name>
    <dbReference type="NCBI Taxonomy" id="2740163"/>
    <lineage>
        <taxon>Bacteria</taxon>
        <taxon>Pseudomonadati</taxon>
        <taxon>Thermodesulfobacteriota</taxon>
        <taxon>Desulfobulbia</taxon>
        <taxon>Desulfobulbales</taxon>
        <taxon>Desulfocapsaceae</taxon>
        <taxon>Desulfofustis</taxon>
    </lineage>
</organism>
<evidence type="ECO:0000313" key="7">
    <source>
        <dbReference type="Proteomes" id="UP000830055"/>
    </source>
</evidence>
<name>A0ABM7W6G5_9BACT</name>
<dbReference type="PANTHER" id="PTHR10724">
    <property type="entry name" value="30S RIBOSOMAL PROTEIN S1"/>
    <property type="match status" value="1"/>
</dbReference>
<protein>
    <submittedName>
        <fullName evidence="6">30S ribosomal protein S1</fullName>
    </submittedName>
</protein>
<sequence>MAPDNDSFEALFNASQETSFSTLSPGQKVTATVVGIDGETLFLDVGTKSEGIMEASEFIDENGCLSVTVGDRIEVYCLKSGPSGQVFTSRLGAGSGGAHLEEAWHGGIPVHGLVKAEIKGGFEVTLSSSVRAFCPYSQISLRRTENPAEEFVGLQLDFLITRFEAGGRNIVVSARALQEEQRRQKKEELRQTLSEGQQVEGTVSSIRPFGLFVDIGGIDGLVPLAEIGWSRVENLAELFRIGQPITTIVKGLDWDNDRISLSIKETLPDPWHEAVADLATGSNHTGTVSRLAPFGAFITLAPGVDGLLHVSKLGQGRKINHPREVVETGQQIEVVIESIDPESRRISLAPADYQSPEAVAEEEKRQLQSFRATHRQTKENQSMGSFGALLKKQLDRKKP</sequence>
<proteinExistence type="inferred from homology"/>
<dbReference type="EMBL" id="AP025516">
    <property type="protein sequence ID" value="BDD86429.1"/>
    <property type="molecule type" value="Genomic_DNA"/>
</dbReference>
<evidence type="ECO:0000256" key="1">
    <source>
        <dbReference type="ARBA" id="ARBA00006767"/>
    </source>
</evidence>
<evidence type="ECO:0000259" key="5">
    <source>
        <dbReference type="PROSITE" id="PS50126"/>
    </source>
</evidence>